<protein>
    <recommendedName>
        <fullName evidence="4">Pectate lyase superfamily protein domain-containing protein</fullName>
    </recommendedName>
</protein>
<evidence type="ECO:0000256" key="1">
    <source>
        <dbReference type="SAM" id="SignalP"/>
    </source>
</evidence>
<proteinExistence type="predicted"/>
<dbReference type="AlphaFoldDB" id="A0A5S4YJR1"/>
<dbReference type="EMBL" id="VSTH01000064">
    <property type="protein sequence ID" value="TYO64626.1"/>
    <property type="molecule type" value="Genomic_DNA"/>
</dbReference>
<dbReference type="Proteomes" id="UP000324797">
    <property type="component" value="Unassembled WGS sequence"/>
</dbReference>
<organism evidence="2 3">
    <name type="scientific">Bradyrhizobium hipponense</name>
    <dbReference type="NCBI Taxonomy" id="2605638"/>
    <lineage>
        <taxon>Bacteria</taxon>
        <taxon>Pseudomonadati</taxon>
        <taxon>Pseudomonadota</taxon>
        <taxon>Alphaproteobacteria</taxon>
        <taxon>Hyphomicrobiales</taxon>
        <taxon>Nitrobacteraceae</taxon>
        <taxon>Bradyrhizobium</taxon>
    </lineage>
</organism>
<evidence type="ECO:0008006" key="4">
    <source>
        <dbReference type="Google" id="ProtNLM"/>
    </source>
</evidence>
<evidence type="ECO:0000313" key="3">
    <source>
        <dbReference type="Proteomes" id="UP000324797"/>
    </source>
</evidence>
<dbReference type="RefSeq" id="WP_148741255.1">
    <property type="nucleotide sequence ID" value="NZ_VSTH01000064.1"/>
</dbReference>
<keyword evidence="1" id="KW-0732">Signal</keyword>
<feature type="chain" id="PRO_5024316516" description="Pectate lyase superfamily protein domain-containing protein" evidence="1">
    <location>
        <begin position="35"/>
        <end position="650"/>
    </location>
</feature>
<feature type="signal peptide" evidence="1">
    <location>
        <begin position="1"/>
        <end position="34"/>
    </location>
</feature>
<dbReference type="InterPro" id="IPR012334">
    <property type="entry name" value="Pectin_lyas_fold"/>
</dbReference>
<dbReference type="SUPFAM" id="SSF51126">
    <property type="entry name" value="Pectin lyase-like"/>
    <property type="match status" value="1"/>
</dbReference>
<sequence length="650" mass="65598">MLVTAQSSHGDRTMTIRCLLGILLTLLSAAPASAQTYPNVASQTVIGRLGTPGTTGPSSAIPFSVLRAYVGSGVSIGGSIGPNFLLDPTLGMSGATLRVVTGTSGATIPLNSGSNFFSGNNTFSNSVLFSGSVTFPNQAAYSWLLNNTASSGPPTQVTIGTLTLNGAPDPSNTTLPCETGGVLGKCTAGSLAGSLTSGITSIGGSSGPSISLDSNSLAMTGTTLSVKTGASGHTIPYLDGTNIFSGVNTFSGVTYFSGAAGFGTASPTTGFKIDSQGPVQIGGAAISTVLANNLAISYETSRHRLYSTGPDSGTAGQIDLTVGSTIGSLQQTLRVKPSGLLQATAYTTAGCLANDTSGNISTATCGGNSPNLLNVRDYGTVGAGSDQTAFQNAVNALAVGKTVYVPCGNYTFTATVTFGNNGFRIIGDDVGCVRITASGDFPIFTVSSNADISGNVFRDITCIYTIDGSSTACLWLAGTSGVIGYSQISRVRCFGANTCLRNARNVNVGGEARFDWNSFTDIQTSNNGAVPTRYAIFFDNGSGTGNVYSNMNLVNANGGILFGGTNGSNIGDITISNIQFGGAGTAMSFGASGAYRSRVTMSNVQCDAGVVTCVAAANYNRLSLTSVILGGGVANSISGSTEFYCGSFAC</sequence>
<gene>
    <name evidence="2" type="ORF">FXV83_20730</name>
</gene>
<dbReference type="InterPro" id="IPR011050">
    <property type="entry name" value="Pectin_lyase_fold/virulence"/>
</dbReference>
<keyword evidence="3" id="KW-1185">Reference proteome</keyword>
<accession>A0A5S4YJR1</accession>
<evidence type="ECO:0000313" key="2">
    <source>
        <dbReference type="EMBL" id="TYO64626.1"/>
    </source>
</evidence>
<dbReference type="Gene3D" id="2.160.20.10">
    <property type="entry name" value="Single-stranded right-handed beta-helix, Pectin lyase-like"/>
    <property type="match status" value="1"/>
</dbReference>
<comment type="caution">
    <text evidence="2">The sequence shown here is derived from an EMBL/GenBank/DDBJ whole genome shotgun (WGS) entry which is preliminary data.</text>
</comment>
<name>A0A5S4YJR1_9BRAD</name>
<reference evidence="2 3" key="1">
    <citation type="submission" date="2019-08" db="EMBL/GenBank/DDBJ databases">
        <title>Bradyrhizobium hipponensis sp. nov., a rhizobium isolated from a Lupinus angustifolius root nodule in Tunisia.</title>
        <authorList>
            <person name="Off K."/>
            <person name="Rejili M."/>
            <person name="Mars M."/>
            <person name="Brachmann A."/>
            <person name="Marin M."/>
        </authorList>
    </citation>
    <scope>NUCLEOTIDE SEQUENCE [LARGE SCALE GENOMIC DNA]</scope>
    <source>
        <strain evidence="3">aSej3</strain>
    </source>
</reference>